<keyword evidence="4" id="KW-0479">Metal-binding</keyword>
<evidence type="ECO:0000256" key="1">
    <source>
        <dbReference type="ARBA" id="ARBA00001412"/>
    </source>
</evidence>
<dbReference type="InterPro" id="IPR003476">
    <property type="entry name" value="Glyco_hydro_42"/>
</dbReference>
<keyword evidence="6" id="KW-0862">Zinc</keyword>
<sequence>MPERVRIGSQLFINKDDTPEYVKRTVVKMKENGLEIIRLFMIWEQLEPEDGVWRFDNYDACFEQAAESGLTIVPTLMSVSPPGWMRLTEGPQSLADLDDPAYLERTKEYIRRIAVRYGNHAQLDSWILWNEPSRAIYKTPYAIKAYSRYLQNVYGTIDEVNKGSYIQYSSFEELEEGMGREILSYEQPFVSFNEQVEWTRFTVSNMREQLTFIRNEIRKWDPVHPVHVNPHNVQLDMQGVGQSIWMEADLVDFMGCSAHPMWHSVRYPQKRWTQSVGYFADLMKSATRDPERKFWVSELQGGTTLYSSVKPFTPSRHTMKHWIWEGIASGAKAVVFWCFNSRNAGYEAGEWALLNQLEKPSPRLLAAKEAAELIGAHEKLFAEAVPEKGKVLLLYSERSMALGQVEGEGNYPANPRNRNMYADAIAGAHLLLSDLSASVEFISEDRLAGEGIDKDIRVLILANTIVLGIREIEVIDSFVRGGGMLIADGLVGMKDENGKLDAATLRKVAALFGAAVEDIETDDEGLELYGENGDVVLPGWFYRLPLEAGGTSRVTARFSDGRAAATCRSYGKGTAVRLGTNAFQRYFANPDAITFHFVQTLVGEAISGDIHLNEGDNGPTAGLRLKTLHHPEGKVLVVLNEGPRRTAKLLFKKAGTLTDLSARQPVMEVSAGAEVEWDIEENGVAVYGFKETQSASLSRI</sequence>
<comment type="catalytic activity">
    <reaction evidence="1">
        <text>Hydrolysis of terminal non-reducing beta-D-galactose residues in beta-D-galactosides.</text>
        <dbReference type="EC" id="3.2.1.23"/>
    </reaction>
</comment>
<evidence type="ECO:0000256" key="7">
    <source>
        <dbReference type="ARBA" id="ARBA00023295"/>
    </source>
</evidence>
<dbReference type="RefSeq" id="WP_232183026.1">
    <property type="nucleotide sequence ID" value="NZ_JAIOAP010000001.1"/>
</dbReference>
<dbReference type="GO" id="GO:0004565">
    <property type="term" value="F:beta-galactosidase activity"/>
    <property type="evidence" value="ECO:0007669"/>
    <property type="project" value="UniProtKB-EC"/>
</dbReference>
<evidence type="ECO:0000256" key="6">
    <source>
        <dbReference type="ARBA" id="ARBA00022833"/>
    </source>
</evidence>
<dbReference type="InterPro" id="IPR017853">
    <property type="entry name" value="GH"/>
</dbReference>
<dbReference type="EC" id="3.2.1.23" evidence="3"/>
<dbReference type="Gene3D" id="3.20.20.80">
    <property type="entry name" value="Glycosidases"/>
    <property type="match status" value="1"/>
</dbReference>
<dbReference type="CDD" id="cd03143">
    <property type="entry name" value="A4_beta-galactosidase_middle_domain"/>
    <property type="match status" value="1"/>
</dbReference>
<dbReference type="InterPro" id="IPR013529">
    <property type="entry name" value="Glyco_hydro_42_N"/>
</dbReference>
<evidence type="ECO:0000313" key="11">
    <source>
        <dbReference type="Proteomes" id="UP001493487"/>
    </source>
</evidence>
<organism evidence="10 11">
    <name type="scientific">Cohnella silvisoli</name>
    <dbReference type="NCBI Taxonomy" id="2873699"/>
    <lineage>
        <taxon>Bacteria</taxon>
        <taxon>Bacillati</taxon>
        <taxon>Bacillota</taxon>
        <taxon>Bacilli</taxon>
        <taxon>Bacillales</taxon>
        <taxon>Paenibacillaceae</taxon>
        <taxon>Cohnella</taxon>
    </lineage>
</organism>
<evidence type="ECO:0000256" key="5">
    <source>
        <dbReference type="ARBA" id="ARBA00022801"/>
    </source>
</evidence>
<dbReference type="EMBL" id="JASKHM010000001">
    <property type="protein sequence ID" value="MEQ4480908.1"/>
    <property type="molecule type" value="Genomic_DNA"/>
</dbReference>
<evidence type="ECO:0000259" key="8">
    <source>
        <dbReference type="Pfam" id="PF02449"/>
    </source>
</evidence>
<dbReference type="InterPro" id="IPR013738">
    <property type="entry name" value="Beta_galactosidase_Trimer"/>
</dbReference>
<feature type="domain" description="Beta-galactosidase trimerisation" evidence="9">
    <location>
        <begin position="472"/>
        <end position="585"/>
    </location>
</feature>
<evidence type="ECO:0000256" key="3">
    <source>
        <dbReference type="ARBA" id="ARBA00012756"/>
    </source>
</evidence>
<keyword evidence="5 10" id="KW-0378">Hydrolase</keyword>
<feature type="domain" description="Glycoside hydrolase family 42 N-terminal" evidence="8">
    <location>
        <begin position="98"/>
        <end position="361"/>
    </location>
</feature>
<proteinExistence type="inferred from homology"/>
<protein>
    <recommendedName>
        <fullName evidence="3">beta-galactosidase</fullName>
        <ecNumber evidence="3">3.2.1.23</ecNumber>
    </recommendedName>
</protein>
<dbReference type="Pfam" id="PF08532">
    <property type="entry name" value="Glyco_hydro_42M"/>
    <property type="match status" value="1"/>
</dbReference>
<dbReference type="InterPro" id="IPR029062">
    <property type="entry name" value="Class_I_gatase-like"/>
</dbReference>
<feature type="domain" description="Glycoside hydrolase family 42 N-terminal" evidence="8">
    <location>
        <begin position="20"/>
        <end position="85"/>
    </location>
</feature>
<evidence type="ECO:0000256" key="2">
    <source>
        <dbReference type="ARBA" id="ARBA00005940"/>
    </source>
</evidence>
<dbReference type="PANTHER" id="PTHR36447:SF2">
    <property type="entry name" value="BETA-GALACTOSIDASE YESZ"/>
    <property type="match status" value="1"/>
</dbReference>
<accession>A0ABV1KM58</accession>
<comment type="caution">
    <text evidence="10">The sequence shown here is derived from an EMBL/GenBank/DDBJ whole genome shotgun (WGS) entry which is preliminary data.</text>
</comment>
<reference evidence="10 11" key="1">
    <citation type="journal article" date="2023" name="Genome Announc.">
        <title>Pan-Genome Analyses of the Genus Cohnella and Proposal of the Novel Species Cohnella silvisoli sp. nov., Isolated from Forest Soil.</title>
        <authorList>
            <person name="Wang C."/>
            <person name="Mao L."/>
            <person name="Bao G."/>
            <person name="Zhu H."/>
        </authorList>
    </citation>
    <scope>NUCLEOTIDE SEQUENCE [LARGE SCALE GENOMIC DNA]</scope>
    <source>
        <strain evidence="10 11">NL03-T5-1</strain>
    </source>
</reference>
<name>A0ABV1KM58_9BACL</name>
<dbReference type="Pfam" id="PF02449">
    <property type="entry name" value="Glyco_hydro_42"/>
    <property type="match status" value="2"/>
</dbReference>
<evidence type="ECO:0000313" key="10">
    <source>
        <dbReference type="EMBL" id="MEQ4480908.1"/>
    </source>
</evidence>
<dbReference type="SUPFAM" id="SSF51445">
    <property type="entry name" value="(Trans)glycosidases"/>
    <property type="match status" value="1"/>
</dbReference>
<keyword evidence="11" id="KW-1185">Reference proteome</keyword>
<evidence type="ECO:0000256" key="4">
    <source>
        <dbReference type="ARBA" id="ARBA00022723"/>
    </source>
</evidence>
<gene>
    <name evidence="10" type="ORF">QJS35_00725</name>
</gene>
<evidence type="ECO:0000259" key="9">
    <source>
        <dbReference type="Pfam" id="PF08532"/>
    </source>
</evidence>
<comment type="similarity">
    <text evidence="2">Belongs to the glycosyl hydrolase 42 family.</text>
</comment>
<dbReference type="Gene3D" id="3.40.50.880">
    <property type="match status" value="1"/>
</dbReference>
<dbReference type="PANTHER" id="PTHR36447">
    <property type="entry name" value="BETA-GALACTOSIDASE GANA"/>
    <property type="match status" value="1"/>
</dbReference>
<dbReference type="Proteomes" id="UP001493487">
    <property type="component" value="Unassembled WGS sequence"/>
</dbReference>
<keyword evidence="7 10" id="KW-0326">Glycosidase</keyword>